<dbReference type="PANTHER" id="PTHR43140:SF1">
    <property type="entry name" value="TYPE I RESTRICTION ENZYME ECOKI SPECIFICITY SUBUNIT"/>
    <property type="match status" value="1"/>
</dbReference>
<dbReference type="GO" id="GO:0009035">
    <property type="term" value="F:type I site-specific deoxyribonuclease activity"/>
    <property type="evidence" value="ECO:0007669"/>
    <property type="project" value="UniProtKB-EC"/>
</dbReference>
<dbReference type="RefSeq" id="WP_015694425.1">
    <property type="nucleotide sequence ID" value="NC_016940.1"/>
</dbReference>
<gene>
    <name evidence="5" type="primary">hsdS</name>
    <name evidence="5" type="ordered locus">SGRA_4132</name>
</gene>
<evidence type="ECO:0000256" key="3">
    <source>
        <dbReference type="ARBA" id="ARBA00023125"/>
    </source>
</evidence>
<dbReference type="eggNOG" id="COG0732">
    <property type="taxonomic scope" value="Bacteria"/>
</dbReference>
<feature type="domain" description="Type I restriction modification DNA specificity" evidence="4">
    <location>
        <begin position="235"/>
        <end position="394"/>
    </location>
</feature>
<dbReference type="Pfam" id="PF01420">
    <property type="entry name" value="Methylase_S"/>
    <property type="match status" value="1"/>
</dbReference>
<dbReference type="Proteomes" id="UP000007519">
    <property type="component" value="Chromosome"/>
</dbReference>
<evidence type="ECO:0000256" key="1">
    <source>
        <dbReference type="ARBA" id="ARBA00010923"/>
    </source>
</evidence>
<evidence type="ECO:0000259" key="4">
    <source>
        <dbReference type="Pfam" id="PF01420"/>
    </source>
</evidence>
<evidence type="ECO:0000256" key="2">
    <source>
        <dbReference type="ARBA" id="ARBA00022747"/>
    </source>
</evidence>
<dbReference type="GO" id="GO:0003677">
    <property type="term" value="F:DNA binding"/>
    <property type="evidence" value="ECO:0007669"/>
    <property type="project" value="UniProtKB-KW"/>
</dbReference>
<dbReference type="PANTHER" id="PTHR43140">
    <property type="entry name" value="TYPE-1 RESTRICTION ENZYME ECOKI SPECIFICITY PROTEIN"/>
    <property type="match status" value="1"/>
</dbReference>
<dbReference type="Gene3D" id="3.90.220.20">
    <property type="entry name" value="DNA methylase specificity domains"/>
    <property type="match status" value="2"/>
</dbReference>
<dbReference type="EMBL" id="CP002831">
    <property type="protein sequence ID" value="AFC26847.1"/>
    <property type="molecule type" value="Genomic_DNA"/>
</dbReference>
<comment type="similarity">
    <text evidence="1">Belongs to the type-I restriction system S methylase family.</text>
</comment>
<dbReference type="STRING" id="984262.SGRA_4132"/>
<organism evidence="5 6">
    <name type="scientific">Saprospira grandis (strain Lewin)</name>
    <dbReference type="NCBI Taxonomy" id="984262"/>
    <lineage>
        <taxon>Bacteria</taxon>
        <taxon>Pseudomonadati</taxon>
        <taxon>Bacteroidota</taxon>
        <taxon>Saprospiria</taxon>
        <taxon>Saprospirales</taxon>
        <taxon>Saprospiraceae</taxon>
        <taxon>Saprospira</taxon>
    </lineage>
</organism>
<evidence type="ECO:0000313" key="6">
    <source>
        <dbReference type="Proteomes" id="UP000007519"/>
    </source>
</evidence>
<dbReference type="SUPFAM" id="SSF116734">
    <property type="entry name" value="DNA methylase specificity domain"/>
    <property type="match status" value="2"/>
</dbReference>
<keyword evidence="3" id="KW-0238">DNA-binding</keyword>
<protein>
    <submittedName>
        <fullName evidence="5">Type I restriction-modification system</fullName>
        <ecNumber evidence="5">3.1.21.3</ecNumber>
    </submittedName>
</protein>
<dbReference type="HOGENOM" id="CLU_021095_1_2_10"/>
<accession>H6L8P1</accession>
<keyword evidence="2" id="KW-0680">Restriction system</keyword>
<dbReference type="GO" id="GO:0009307">
    <property type="term" value="P:DNA restriction-modification system"/>
    <property type="evidence" value="ECO:0007669"/>
    <property type="project" value="UniProtKB-KW"/>
</dbReference>
<name>H6L8P1_SAPGL</name>
<dbReference type="InterPro" id="IPR044946">
    <property type="entry name" value="Restrct_endonuc_typeI_TRD_sf"/>
</dbReference>
<dbReference type="InterPro" id="IPR051212">
    <property type="entry name" value="Type-I_RE_S_subunit"/>
</dbReference>
<dbReference type="KEGG" id="sgn:SGRA_4132"/>
<dbReference type="REBASE" id="45851">
    <property type="entry name" value="S.SgrLORF4133P"/>
</dbReference>
<keyword evidence="6" id="KW-1185">Reference proteome</keyword>
<keyword evidence="5" id="KW-0378">Hydrolase</keyword>
<proteinExistence type="inferred from homology"/>
<dbReference type="InterPro" id="IPR000055">
    <property type="entry name" value="Restrct_endonuc_typeI_TRD"/>
</dbReference>
<reference evidence="5 6" key="1">
    <citation type="journal article" date="2012" name="Stand. Genomic Sci.">
        <title>Complete genome sequencing and analysis of Saprospira grandis str. Lewin, a predatory marine bacterium.</title>
        <authorList>
            <person name="Saw J.H."/>
            <person name="Yuryev A."/>
            <person name="Kanbe M."/>
            <person name="Hou S."/>
            <person name="Young A.G."/>
            <person name="Aizawa S."/>
            <person name="Alam M."/>
        </authorList>
    </citation>
    <scope>NUCLEOTIDE SEQUENCE [LARGE SCALE GENOMIC DNA]</scope>
    <source>
        <strain evidence="5 6">Lewin</strain>
    </source>
</reference>
<evidence type="ECO:0000313" key="5">
    <source>
        <dbReference type="EMBL" id="AFC26847.1"/>
    </source>
</evidence>
<dbReference type="EC" id="3.1.21.3" evidence="5"/>
<dbReference type="AlphaFoldDB" id="H6L8P1"/>
<dbReference type="Gene3D" id="1.10.287.1120">
    <property type="entry name" value="Bipartite methylase S protein"/>
    <property type="match status" value="1"/>
</dbReference>
<sequence>MIVIEKEKTTKAVYSAYKDSGVDWLGEVPAHWEVVKMKYLFKDYSEKGKPEAELLSVTQSQGVVPRSWVATRMVMPSGNLESFKFIAKGDFAISLRSFEGGLEYCHHDGIISPAYTVLRARRKIEDGYYKYLFKSPTFISELQTSVVGIREGKNISYPQLSYSFMPIPPLPEQRRIADYLDQKCAQIDLAIAQKERMIALLEERQQIVIQRAVSQGLDSGVEMKDSGVAWLGEIPESWEVLKIRDLMQLKSDKGHPDYEVLSVYREYGVIPKSSRDDNHNATSLDTSTYKAVKPGDFVINKMKAWQGSMGVSNYKGIVSPAYITCEVDTSKIYSRYLHNLLRCKKYISEYNRISYGVRIGQWDIRFEDFKQLPLLLPPMEEQIFISNIIDEVVSKTARAVLDQRKGIKALREYREVLIDEVVRGRMCLGE</sequence>